<evidence type="ECO:0000313" key="2">
    <source>
        <dbReference type="EMBL" id="KAK2035402.1"/>
    </source>
</evidence>
<feature type="region of interest" description="Disordered" evidence="1">
    <location>
        <begin position="1"/>
        <end position="57"/>
    </location>
</feature>
<protein>
    <submittedName>
        <fullName evidence="2">Uncharacterized protein</fullName>
    </submittedName>
</protein>
<feature type="compositionally biased region" description="Polar residues" evidence="1">
    <location>
        <begin position="1"/>
        <end position="13"/>
    </location>
</feature>
<dbReference type="EMBL" id="MU842809">
    <property type="protein sequence ID" value="KAK2035402.1"/>
    <property type="molecule type" value="Genomic_DNA"/>
</dbReference>
<keyword evidence="3" id="KW-1185">Reference proteome</keyword>
<dbReference type="Proteomes" id="UP001232148">
    <property type="component" value="Unassembled WGS sequence"/>
</dbReference>
<evidence type="ECO:0000256" key="1">
    <source>
        <dbReference type="SAM" id="MobiDB-lite"/>
    </source>
</evidence>
<comment type="caution">
    <text evidence="2">The sequence shown here is derived from an EMBL/GenBank/DDBJ whole genome shotgun (WGS) entry which is preliminary data.</text>
</comment>
<dbReference type="AlphaFoldDB" id="A0AAD9HVN4"/>
<name>A0AAD9HVN4_9PEZI</name>
<proteinExistence type="predicted"/>
<reference evidence="2" key="1">
    <citation type="submission" date="2021-06" db="EMBL/GenBank/DDBJ databases">
        <title>Comparative genomics, transcriptomics and evolutionary studies reveal genomic signatures of adaptation to plant cell wall in hemibiotrophic fungi.</title>
        <authorList>
            <consortium name="DOE Joint Genome Institute"/>
            <person name="Baroncelli R."/>
            <person name="Diaz J.F."/>
            <person name="Benocci T."/>
            <person name="Peng M."/>
            <person name="Battaglia E."/>
            <person name="Haridas S."/>
            <person name="Andreopoulos W."/>
            <person name="Labutti K."/>
            <person name="Pangilinan J."/>
            <person name="Floch G.L."/>
            <person name="Makela M.R."/>
            <person name="Henrissat B."/>
            <person name="Grigoriev I.V."/>
            <person name="Crouch J.A."/>
            <person name="De Vries R.P."/>
            <person name="Sukno S.A."/>
            <person name="Thon M.R."/>
        </authorList>
    </citation>
    <scope>NUCLEOTIDE SEQUENCE</scope>
    <source>
        <strain evidence="2">MAFF235873</strain>
    </source>
</reference>
<accession>A0AAD9HVN4</accession>
<evidence type="ECO:0000313" key="3">
    <source>
        <dbReference type="Proteomes" id="UP001232148"/>
    </source>
</evidence>
<organism evidence="2 3">
    <name type="scientific">Colletotrichum zoysiae</name>
    <dbReference type="NCBI Taxonomy" id="1216348"/>
    <lineage>
        <taxon>Eukaryota</taxon>
        <taxon>Fungi</taxon>
        <taxon>Dikarya</taxon>
        <taxon>Ascomycota</taxon>
        <taxon>Pezizomycotina</taxon>
        <taxon>Sordariomycetes</taxon>
        <taxon>Hypocreomycetidae</taxon>
        <taxon>Glomerellales</taxon>
        <taxon>Glomerellaceae</taxon>
        <taxon>Colletotrichum</taxon>
        <taxon>Colletotrichum graminicola species complex</taxon>
    </lineage>
</organism>
<gene>
    <name evidence="2" type="ORF">LX32DRAFT_633568</name>
</gene>
<sequence length="57" mass="6202">MADANNTATSSHIHSLRARPSIHPSRSLSISPPFPRNPKAPKARPSMPERSCARPES</sequence>